<keyword evidence="2" id="KW-0863">Zinc-finger</keyword>
<keyword evidence="1" id="KW-0479">Metal-binding</keyword>
<dbReference type="NCBIfam" id="TIGR02419">
    <property type="entry name" value="C4_traR_proteo"/>
    <property type="match status" value="1"/>
</dbReference>
<organism evidence="6 7">
    <name type="scientific">Erwinia aphidicola</name>
    <dbReference type="NCBI Taxonomy" id="68334"/>
    <lineage>
        <taxon>Bacteria</taxon>
        <taxon>Pseudomonadati</taxon>
        <taxon>Pseudomonadota</taxon>
        <taxon>Gammaproteobacteria</taxon>
        <taxon>Enterobacterales</taxon>
        <taxon>Erwiniaceae</taxon>
        <taxon>Erwinia</taxon>
    </lineage>
</organism>
<dbReference type="PROSITE" id="PS51128">
    <property type="entry name" value="ZF_DKSA_2"/>
    <property type="match status" value="1"/>
</dbReference>
<dbReference type="PRINTS" id="PR00618">
    <property type="entry name" value="DKSAZNFINGER"/>
</dbReference>
<dbReference type="SUPFAM" id="SSF57716">
    <property type="entry name" value="Glucocorticoid receptor-like (DNA-binding domain)"/>
    <property type="match status" value="1"/>
</dbReference>
<dbReference type="PANTHER" id="PTHR38777">
    <property type="entry name" value="FELS-2 PROPHAGE PROTEIN"/>
    <property type="match status" value="1"/>
</dbReference>
<proteinExistence type="predicted"/>
<name>A0ABU8DBJ5_ERWAP</name>
<dbReference type="EMBL" id="JBANEI010000002">
    <property type="protein sequence ID" value="MEI2680898.1"/>
    <property type="molecule type" value="Genomic_DNA"/>
</dbReference>
<keyword evidence="7" id="KW-1185">Reference proteome</keyword>
<evidence type="ECO:0000256" key="3">
    <source>
        <dbReference type="ARBA" id="ARBA00022833"/>
    </source>
</evidence>
<evidence type="ECO:0000256" key="1">
    <source>
        <dbReference type="ARBA" id="ARBA00022723"/>
    </source>
</evidence>
<evidence type="ECO:0000313" key="6">
    <source>
        <dbReference type="EMBL" id="MEI2680898.1"/>
    </source>
</evidence>
<dbReference type="Pfam" id="PF01258">
    <property type="entry name" value="zf-dskA_traR"/>
    <property type="match status" value="1"/>
</dbReference>
<comment type="caution">
    <text evidence="6">The sequence shown here is derived from an EMBL/GenBank/DDBJ whole genome shotgun (WGS) entry which is preliminary data.</text>
</comment>
<accession>A0ABU8DBJ5</accession>
<keyword evidence="3" id="KW-0862">Zinc</keyword>
<dbReference type="RefSeq" id="WP_048917351.1">
    <property type="nucleotide sequence ID" value="NZ_CAKKMT010000002.1"/>
</dbReference>
<dbReference type="Proteomes" id="UP001306592">
    <property type="component" value="Unassembled WGS sequence"/>
</dbReference>
<reference evidence="6 7" key="1">
    <citation type="submission" date="2024-02" db="EMBL/GenBank/DDBJ databases">
        <title>First report Erwinia aphidicola in onion in Chile.</title>
        <authorList>
            <person name="Valenzuela M."/>
            <person name="Pena M."/>
            <person name="Dutta B."/>
        </authorList>
    </citation>
    <scope>NUCLEOTIDE SEQUENCE [LARGE SCALE GENOMIC DNA]</scope>
    <source>
        <strain evidence="6 7">QCJ3A</strain>
    </source>
</reference>
<dbReference type="InterPro" id="IPR012783">
    <property type="entry name" value="Znf_C4_TraR"/>
</dbReference>
<gene>
    <name evidence="6" type="ORF">V8N49_04400</name>
</gene>
<sequence>MADEMDRAQQREAENLARHLARAVQRPMQPSAFFCEACGEPIPLARRKALHGVTLCVSCKEIDEHQAKHCRSPLV</sequence>
<evidence type="ECO:0000259" key="5">
    <source>
        <dbReference type="Pfam" id="PF01258"/>
    </source>
</evidence>
<feature type="domain" description="Zinc finger DksA/TraR C4-type" evidence="5">
    <location>
        <begin position="35"/>
        <end position="65"/>
    </location>
</feature>
<evidence type="ECO:0000313" key="7">
    <source>
        <dbReference type="Proteomes" id="UP001306592"/>
    </source>
</evidence>
<protein>
    <submittedName>
        <fullName evidence="6">TraR/DksA C4-type zinc finger protein</fullName>
    </submittedName>
</protein>
<evidence type="ECO:0000256" key="2">
    <source>
        <dbReference type="ARBA" id="ARBA00022771"/>
    </source>
</evidence>
<feature type="zinc finger region" description="dksA C4-type" evidence="4">
    <location>
        <begin position="35"/>
        <end position="59"/>
    </location>
</feature>
<dbReference type="GeneID" id="89473825"/>
<dbReference type="InterPro" id="IPR000962">
    <property type="entry name" value="Znf_DskA_TraR"/>
</dbReference>
<evidence type="ECO:0000256" key="4">
    <source>
        <dbReference type="PROSITE-ProRule" id="PRU00510"/>
    </source>
</evidence>
<dbReference type="Gene3D" id="1.20.120.910">
    <property type="entry name" value="DksA, coiled-coil domain"/>
    <property type="match status" value="1"/>
</dbReference>
<dbReference type="InterPro" id="IPR020460">
    <property type="entry name" value="Znf_C4-type_bac"/>
</dbReference>
<dbReference type="PANTHER" id="PTHR38777:SF1">
    <property type="entry name" value="DNAK SUPPRESSOR PROTEIN"/>
    <property type="match status" value="1"/>
</dbReference>